<organism evidence="8 9">
    <name type="scientific">Parthenolecanium corni</name>
    <dbReference type="NCBI Taxonomy" id="536013"/>
    <lineage>
        <taxon>Eukaryota</taxon>
        <taxon>Metazoa</taxon>
        <taxon>Ecdysozoa</taxon>
        <taxon>Arthropoda</taxon>
        <taxon>Hexapoda</taxon>
        <taxon>Insecta</taxon>
        <taxon>Pterygota</taxon>
        <taxon>Neoptera</taxon>
        <taxon>Paraneoptera</taxon>
        <taxon>Hemiptera</taxon>
        <taxon>Sternorrhyncha</taxon>
        <taxon>Coccoidea</taxon>
        <taxon>Coccidae</taxon>
        <taxon>Parthenolecanium</taxon>
    </lineage>
</organism>
<dbReference type="Gene3D" id="1.10.1540.10">
    <property type="entry name" value="BEACH domain"/>
    <property type="match status" value="1"/>
</dbReference>
<dbReference type="InterPro" id="IPR001680">
    <property type="entry name" value="WD40_rpt"/>
</dbReference>
<dbReference type="PROSITE" id="PS51783">
    <property type="entry name" value="PH_BEACH"/>
    <property type="match status" value="1"/>
</dbReference>
<dbReference type="SUPFAM" id="SSF81837">
    <property type="entry name" value="BEACH domain"/>
    <property type="match status" value="1"/>
</dbReference>
<sequence length="3303" mass="376481">MKKKVTAIGKVSAIGVEKSTANIVGCGAQHYTVFFHMVLKHVSARRVPDIIAREFMAEVRCACIAFHENDELAPLKRYLLSEQGWRCLTVLHRFKNVKISKAFELTNLLVSLFAVVDGKDEEDCDETCPYLLKSRRKPIDDLVQEKLDTMKKKTEKLRKNSNGKKRRDNIDESKEIGVNRNDSLTSDSSNLSLSSYPSLLPAGNKLLATPPTLFVKPIDEVSSSTDSVFQQQAKNEDYTKFETFESESVQQILDSSLNIYENRILILNVLQELCNEDELIVDEFEELADLILRFSLENLCSLHYRHVSQHSAFMEEIKFQLAYLVMTCMNGAKKCRKMADTLCHNGSLQIFLQLLQDVSDSVYKCDNKQFLSHHLDFFYTLLFGVLNLFLRLLSHDNITKNLRLVNKLYRQFIGVASGKLYENVIRTFFKVSARFDRALCLKRVNIVISFLGFLIIRFKKLRRKVARFEECRAGLREPKEIFNSDLPSHHNNLFGKPYKPAIMSPNALQENCCITSTFVVIVKLVLEGLDEELTLSTLRMLTRCGCCCCIPSHWYLPKLLKLLCHPSSRIRHALLAFLERRFFSDIDMFNAPDCTIYYTFDQTRPNRWKHLDEYQTLLSNDNSKTVRLVGAHLFRMFPSFNFDVQRHLLQSVISSMFKKAREEYPFNDPRAKDIILICLAIISDLTINRAFAAELEGILSNKDIRSMLLDTNFTESCCRVLETRIVCKTSKLEDGGSSFIPVLIESCTSELNILVRSLEEYYCDIVKSVGFVETSFLEHSDSVESEKKIKKPVPLNVEQVKKLLPCLKAVSTTLERLIIRSTVVKSYFYMNSIKIKFQEVLFFTLGLLAKTDYFEDKSVYEMLLKLVQPLLIICLSLFDDTNCIETHVKDLLNEALKAGNVSLKQVCDALLSMERIENVRKEEENWSSELLFDECLSDSGCEADDEVISWSNVDSAFSETSDDCNNKLVTLLESCSESVLLYPTVCTIAVELINTLRVDQCTEETMYCLHHITNICKRNSDICEELTKQNMVSKLLDKLEESLGEELLTPEETDVQYAITQLLSVLFHHRVEKTEFSQFFNLFKLKRAPFDHLTNSLVSIVNKSHEEVVPSFYFNFPTTPVDDNFISDEPAEALLLSMREIHKRGMNASPWVVSGIALPLSTTFDWCIWISGFSLSFWLKFSRMGDKNKSHSDDESVSADSSNDELVHVISVGYDTLVLEAWIDESTSCFVVRLTRPDGNRIEVLSQAMFQRPLDDGQWHHIVLNVKDTMKHQKIALEVSLTLDGLYRETRYLVFIAIFMRKVRPACVMIGETRTNMKSRYSFGNLMMFRSPILSPACCFAIRAFGTDLENILTCPANATQPNFVNVSFVKDSCRDFSLTDLLRQLDENMRRMRENLLISYTPREGHRFYFYSQTDSNLVTMAIFPPSTPAMFRKPKSSQSDQPIPQAVRTVVLSSVPCHHRNTFYRRIHEQGGFSFLAYLFAKLIESCPSESIQSNALRLILKACFADARLYSDFIANNGYNIIAKVMTSSRFRLSRLTFVELTDAMCNKPAYFSTDDEFSADNEVYLCNPQIVTSLLLPNWHLWEKCDPKLLVILFRGLHSMVSGTNSYKMLNTEQLISVDIFGSTMDMCKQKFVFKEKDSNVNNDLCSAILEFIKTMIGTPPSIDHIGAIIDYLYVVHPTSLSFCANSSKGYYFLFSALPQHKRKKQASTPTTEEAIDLEEALDSGHEQHSKMNGGCHFGQSLSKSLSKSMAEIQEQPGLADAYWRRRSTNSSRSDEDEFPKEGKEGTDSGIAGCQDEQTTEVFSYTSPPSLKDDLGESDDSELYAVTRKRKNTVQSIKNFYEYAALNFGPAFGDGMFVDQASDFKDDCNQYIITVGLLDMIHDTILVLPDCMVETVFKNIIDYRLFLILANHPHVNVRNTVVKTVLAWLVRCDEEERVKFVVHMKGFYLLANQLALYPATEELVNSCISLLTRCHWDVLEQINEMEEVVFPSLHFSSLPPLLAVFSGTVHNFNLAMSITRFFKLLISKVSQALKKLIENGLVESLVKTVLILVHAEVSGSSLHDNTMLLTEIIDLFALSMSTCVQTPGVLYLQMMNEMVFKCRYLEVTEEALCGTEEDCVQIIHNLHCTVLQAGLDTVLSLIEMHHTQDVTKGRGSPSFLTSMTGSMSASLSSIPSSLMSFASPNGKQKHLSRSELIDRYKLILTRATEYLQFSSSSVVTDKDLKFACHLFTTLINGVSNIVQNKSYIRFGSPWSSVYWAARETLRTQTSNLLTWMMTPTRPVYLRLFVIETLLNEPKAKDIISTLVFINSETEQRFTIFLWSLIHSDAVHSSQSDRDMCEDFKSCLQEWEILPPHVINQVHDRWQVEASAAIRELSVLYWNMEKSQQNAVYNSVYKMDTLSKKISELAVSISTGVNERQGKERTKLLQDMRKKYRSYAVARIKWRRIIQQMNHEQAPWFDPETYPNGWELDPTEGPGRVRKRLRRCHLNIEKKFFKKEHADKIKNDASIPLYYLFESTDSQTFCTLTLDLLSMDDTISHMCYAIHVQPGYEVDGELLLGEKRLYFIAGHIGEEDLTTVEAEKFSIAIDFKDVKEIHNRRFQLKECAVEFFTSNGKTHFFSLHSEIDRDNFVSSLNDCALPARVVYDLMLGSAVDKWKEGGLSNWNYLKTLNKVAGRSYSDLMQYPIMPFILADYKNDSIDLKDEKIYRNLKKPMAVQDKKKEQYFINHYNCLKSDATNGQNIDSVKPQPYHYASHYSNSGTVLHFLLRLPPFTQVFLQYQDNNFDLPDRTFHSLDTTWRLTTSDSTTDVKELIPEFFYLPEFLMNLENFNFGVRQNGEVVDNVKLPAWANGDARLFVLIHRQMLESEYVRENLCHWIDLIFGFKQTGKAAVDAINVFHPATYYGFDVDSIRDPVDRVAWETMIRMWGQTPRQLFRSRHPMVVQNLMVQDDRVLPVLKGIRGIKWGNYVGSPSREAPSVLWNHSYSCPVSSLVPLNTNDVFGLPSSTSLLISYSKERSSMNLVNEGVTVMGAALLSWNHVDGIIRIKERKEMPQVPIIFCPPKDPISVCATAPDCPLIWIGLSSGNILVFRYSFQTTAGGIDVEKDPVVLVGHQQKVSNMYLSPAFGIAVSVGEDELALIWDLNDLTYIRTIPSMNIPLSLVCVSETLGDIATVAYERKSYTSTLRVHTINAALVGTVTLKERITAICYSSAPEGTSVNVIATGLHDGVIRLWSSWDLSPIRDICTASINSPILSLTFSFDSQHLYASVSDGNVFIWESSNGSNVTVKTPKFLNLTTVN</sequence>
<dbReference type="InterPro" id="IPR023362">
    <property type="entry name" value="PH-BEACH_dom"/>
</dbReference>
<dbReference type="InterPro" id="IPR019775">
    <property type="entry name" value="WD40_repeat_CS"/>
</dbReference>
<dbReference type="Pfam" id="PF02138">
    <property type="entry name" value="Beach"/>
    <property type="match status" value="1"/>
</dbReference>
<feature type="domain" description="BEACH" evidence="6">
    <location>
        <begin position="2646"/>
        <end position="2946"/>
    </location>
</feature>
<name>A0AAN9Y345_9HEMI</name>
<dbReference type="PANTHER" id="PTHR13743:SF86">
    <property type="entry name" value="LYSOSOMAL-TRAFFICKING REGULATOR"/>
    <property type="match status" value="1"/>
</dbReference>
<evidence type="ECO:0000256" key="1">
    <source>
        <dbReference type="ARBA" id="ARBA00022574"/>
    </source>
</evidence>
<dbReference type="InterPro" id="IPR015943">
    <property type="entry name" value="WD40/YVTN_repeat-like_dom_sf"/>
</dbReference>
<dbReference type="PANTHER" id="PTHR13743">
    <property type="entry name" value="BEIGE/BEACH-RELATED"/>
    <property type="match status" value="1"/>
</dbReference>
<dbReference type="InterPro" id="IPR000409">
    <property type="entry name" value="BEACH_dom"/>
</dbReference>
<keyword evidence="5" id="KW-1133">Transmembrane helix</keyword>
<accession>A0AAN9Y345</accession>
<evidence type="ECO:0008006" key="10">
    <source>
        <dbReference type="Google" id="ProtNLM"/>
    </source>
</evidence>
<dbReference type="InterPro" id="IPR011993">
    <property type="entry name" value="PH-like_dom_sf"/>
</dbReference>
<dbReference type="PROSITE" id="PS50082">
    <property type="entry name" value="WD_REPEATS_2"/>
    <property type="match status" value="2"/>
</dbReference>
<feature type="repeat" description="WD" evidence="3">
    <location>
        <begin position="3250"/>
        <end position="3291"/>
    </location>
</feature>
<dbReference type="EMBL" id="JBBCAQ010000033">
    <property type="protein sequence ID" value="KAK7582506.1"/>
    <property type="molecule type" value="Genomic_DNA"/>
</dbReference>
<dbReference type="PROSITE" id="PS50197">
    <property type="entry name" value="BEACH"/>
    <property type="match status" value="1"/>
</dbReference>
<feature type="transmembrane region" description="Helical" evidence="5">
    <location>
        <begin position="440"/>
        <end position="458"/>
    </location>
</feature>
<feature type="compositionally biased region" description="Basic and acidic residues" evidence="4">
    <location>
        <begin position="168"/>
        <end position="177"/>
    </location>
</feature>
<evidence type="ECO:0000256" key="2">
    <source>
        <dbReference type="ARBA" id="ARBA00022737"/>
    </source>
</evidence>
<dbReference type="CDD" id="cd01201">
    <property type="entry name" value="PH_BEACH"/>
    <property type="match status" value="1"/>
</dbReference>
<feature type="compositionally biased region" description="Basic residues" evidence="4">
    <location>
        <begin position="153"/>
        <end position="167"/>
    </location>
</feature>
<dbReference type="PROSITE" id="PS00678">
    <property type="entry name" value="WD_REPEATS_1"/>
    <property type="match status" value="1"/>
</dbReference>
<evidence type="ECO:0000313" key="9">
    <source>
        <dbReference type="Proteomes" id="UP001367676"/>
    </source>
</evidence>
<dbReference type="InterPro" id="IPR050865">
    <property type="entry name" value="BEACH_Domain"/>
</dbReference>
<keyword evidence="2" id="KW-0677">Repeat</keyword>
<dbReference type="SUPFAM" id="SSF48371">
    <property type="entry name" value="ARM repeat"/>
    <property type="match status" value="1"/>
</dbReference>
<dbReference type="Gene3D" id="2.130.10.10">
    <property type="entry name" value="YVTN repeat-like/Quinoprotein amine dehydrogenase"/>
    <property type="match status" value="1"/>
</dbReference>
<feature type="region of interest" description="Disordered" evidence="4">
    <location>
        <begin position="1763"/>
        <end position="1799"/>
    </location>
</feature>
<evidence type="ECO:0000259" key="6">
    <source>
        <dbReference type="PROSITE" id="PS50197"/>
    </source>
</evidence>
<keyword evidence="5" id="KW-0472">Membrane</keyword>
<evidence type="ECO:0000313" key="8">
    <source>
        <dbReference type="EMBL" id="KAK7582506.1"/>
    </source>
</evidence>
<keyword evidence="5" id="KW-0812">Transmembrane</keyword>
<evidence type="ECO:0000256" key="3">
    <source>
        <dbReference type="PROSITE-ProRule" id="PRU00221"/>
    </source>
</evidence>
<dbReference type="Pfam" id="PF14844">
    <property type="entry name" value="PH_BEACH"/>
    <property type="match status" value="1"/>
</dbReference>
<reference evidence="8 9" key="1">
    <citation type="submission" date="2024-03" db="EMBL/GenBank/DDBJ databases">
        <title>Adaptation during the transition from Ophiocordyceps entomopathogen to insect associate is accompanied by gene loss and intensified selection.</title>
        <authorList>
            <person name="Ward C.M."/>
            <person name="Onetto C.A."/>
            <person name="Borneman A.R."/>
        </authorList>
    </citation>
    <scope>NUCLEOTIDE SEQUENCE [LARGE SCALE GENOMIC DNA]</scope>
    <source>
        <strain evidence="8">AWRI1</strain>
        <tissue evidence="8">Single Adult Female</tissue>
    </source>
</reference>
<dbReference type="Gene3D" id="2.30.29.30">
    <property type="entry name" value="Pleckstrin-homology domain (PH domain)/Phosphotyrosine-binding domain (PTB)"/>
    <property type="match status" value="1"/>
</dbReference>
<gene>
    <name evidence="8" type="ORF">V9T40_013951</name>
</gene>
<dbReference type="SMART" id="SM01026">
    <property type="entry name" value="Beach"/>
    <property type="match status" value="1"/>
</dbReference>
<feature type="repeat" description="WD" evidence="3">
    <location>
        <begin position="3114"/>
        <end position="3155"/>
    </location>
</feature>
<keyword evidence="9" id="KW-1185">Reference proteome</keyword>
<proteinExistence type="predicted"/>
<dbReference type="Pfam" id="PF00400">
    <property type="entry name" value="WD40"/>
    <property type="match status" value="1"/>
</dbReference>
<dbReference type="CDD" id="cd06071">
    <property type="entry name" value="Beach"/>
    <property type="match status" value="1"/>
</dbReference>
<evidence type="ECO:0000256" key="4">
    <source>
        <dbReference type="SAM" id="MobiDB-lite"/>
    </source>
</evidence>
<dbReference type="InterPro" id="IPR016024">
    <property type="entry name" value="ARM-type_fold"/>
</dbReference>
<dbReference type="FunFam" id="1.10.1540.10:FF:000001">
    <property type="entry name" value="neurobeachin isoform X1"/>
    <property type="match status" value="1"/>
</dbReference>
<dbReference type="InterPro" id="IPR036322">
    <property type="entry name" value="WD40_repeat_dom_sf"/>
</dbReference>
<comment type="caution">
    <text evidence="8">The sequence shown here is derived from an EMBL/GenBank/DDBJ whole genome shotgun (WGS) entry which is preliminary data.</text>
</comment>
<protein>
    <recommendedName>
        <fullName evidence="10">Lysosomal-trafficking regulator</fullName>
    </recommendedName>
</protein>
<dbReference type="SUPFAM" id="SSF50978">
    <property type="entry name" value="WD40 repeat-like"/>
    <property type="match status" value="1"/>
</dbReference>
<feature type="region of interest" description="Disordered" evidence="4">
    <location>
        <begin position="151"/>
        <end position="191"/>
    </location>
</feature>
<feature type="transmembrane region" description="Helical" evidence="5">
    <location>
        <begin position="377"/>
        <end position="394"/>
    </location>
</feature>
<evidence type="ECO:0000256" key="5">
    <source>
        <dbReference type="SAM" id="Phobius"/>
    </source>
</evidence>
<dbReference type="SUPFAM" id="SSF50729">
    <property type="entry name" value="PH domain-like"/>
    <property type="match status" value="1"/>
</dbReference>
<keyword evidence="1 3" id="KW-0853">WD repeat</keyword>
<dbReference type="InterPro" id="IPR036372">
    <property type="entry name" value="BEACH_dom_sf"/>
</dbReference>
<evidence type="ECO:0000259" key="7">
    <source>
        <dbReference type="PROSITE" id="PS51783"/>
    </source>
</evidence>
<dbReference type="Proteomes" id="UP001367676">
    <property type="component" value="Unassembled WGS sequence"/>
</dbReference>
<feature type="domain" description="BEACH-type PH" evidence="7">
    <location>
        <begin position="2537"/>
        <end position="2640"/>
    </location>
</feature>
<dbReference type="SMART" id="SM00320">
    <property type="entry name" value="WD40"/>
    <property type="match status" value="4"/>
</dbReference>